<proteinExistence type="predicted"/>
<dbReference type="STRING" id="7217.B3M5G8"/>
<dbReference type="Gene3D" id="3.80.10.10">
    <property type="entry name" value="Ribonuclease Inhibitor"/>
    <property type="match status" value="1"/>
</dbReference>
<dbReference type="OrthoDB" id="1517790at2759"/>
<dbReference type="EMBL" id="CH902618">
    <property type="protein sequence ID" value="EDV39578.2"/>
    <property type="molecule type" value="Genomic_DNA"/>
</dbReference>
<dbReference type="InterPro" id="IPR025875">
    <property type="entry name" value="Leu-rich_rpt_4"/>
</dbReference>
<protein>
    <recommendedName>
        <fullName evidence="6">U2A'/phosphoprotein 32 family A C-terminal domain-containing protein</fullName>
    </recommendedName>
</protein>
<reference evidence="4 5" key="1">
    <citation type="journal article" date="2007" name="Nature">
        <title>Evolution of genes and genomes on the Drosophila phylogeny.</title>
        <authorList>
            <consortium name="Drosophila 12 Genomes Consortium"/>
            <person name="Clark A.G."/>
            <person name="Eisen M.B."/>
            <person name="Smith D.R."/>
            <person name="Bergman C.M."/>
            <person name="Oliver B."/>
            <person name="Markow T.A."/>
            <person name="Kaufman T.C."/>
            <person name="Kellis M."/>
            <person name="Gelbart W."/>
            <person name="Iyer V.N."/>
            <person name="Pollard D.A."/>
            <person name="Sackton T.B."/>
            <person name="Larracuente A.M."/>
            <person name="Singh N.D."/>
            <person name="Abad J.P."/>
            <person name="Abt D.N."/>
            <person name="Adryan B."/>
            <person name="Aguade M."/>
            <person name="Akashi H."/>
            <person name="Anderson W.W."/>
            <person name="Aquadro C.F."/>
            <person name="Ardell D.H."/>
            <person name="Arguello R."/>
            <person name="Artieri C.G."/>
            <person name="Barbash D.A."/>
            <person name="Barker D."/>
            <person name="Barsanti P."/>
            <person name="Batterham P."/>
            <person name="Batzoglou S."/>
            <person name="Begun D."/>
            <person name="Bhutkar A."/>
            <person name="Blanco E."/>
            <person name="Bosak S.A."/>
            <person name="Bradley R.K."/>
            <person name="Brand A.D."/>
            <person name="Brent M.R."/>
            <person name="Brooks A.N."/>
            <person name="Brown R.H."/>
            <person name="Butlin R.K."/>
            <person name="Caggese C."/>
            <person name="Calvi B.R."/>
            <person name="Bernardo de Carvalho A."/>
            <person name="Caspi A."/>
            <person name="Castrezana S."/>
            <person name="Celniker S.E."/>
            <person name="Chang J.L."/>
            <person name="Chapple C."/>
            <person name="Chatterji S."/>
            <person name="Chinwalla A."/>
            <person name="Civetta A."/>
            <person name="Clifton S.W."/>
            <person name="Comeron J.M."/>
            <person name="Costello J.C."/>
            <person name="Coyne J.A."/>
            <person name="Daub J."/>
            <person name="David R.G."/>
            <person name="Delcher A.L."/>
            <person name="Delehaunty K."/>
            <person name="Do C.B."/>
            <person name="Ebling H."/>
            <person name="Edwards K."/>
            <person name="Eickbush T."/>
            <person name="Evans J.D."/>
            <person name="Filipski A."/>
            <person name="Findeiss S."/>
            <person name="Freyhult E."/>
            <person name="Fulton L."/>
            <person name="Fulton R."/>
            <person name="Garcia A.C."/>
            <person name="Gardiner A."/>
            <person name="Garfield D.A."/>
            <person name="Garvin B.E."/>
            <person name="Gibson G."/>
            <person name="Gilbert D."/>
            <person name="Gnerre S."/>
            <person name="Godfrey J."/>
            <person name="Good R."/>
            <person name="Gotea V."/>
            <person name="Gravely B."/>
            <person name="Greenberg A.J."/>
            <person name="Griffiths-Jones S."/>
            <person name="Gross S."/>
            <person name="Guigo R."/>
            <person name="Gustafson E.A."/>
            <person name="Haerty W."/>
            <person name="Hahn M.W."/>
            <person name="Halligan D.L."/>
            <person name="Halpern A.L."/>
            <person name="Halter G.M."/>
            <person name="Han M.V."/>
            <person name="Heger A."/>
            <person name="Hillier L."/>
            <person name="Hinrichs A.S."/>
            <person name="Holmes I."/>
            <person name="Hoskins R.A."/>
            <person name="Hubisz M.J."/>
            <person name="Hultmark D."/>
            <person name="Huntley M.A."/>
            <person name="Jaffe D.B."/>
            <person name="Jagadeeshan S."/>
            <person name="Jeck W.R."/>
            <person name="Johnson J."/>
            <person name="Jones C.D."/>
            <person name="Jordan W.C."/>
            <person name="Karpen G.H."/>
            <person name="Kataoka E."/>
            <person name="Keightley P.D."/>
            <person name="Kheradpour P."/>
            <person name="Kirkness E.F."/>
            <person name="Koerich L.B."/>
            <person name="Kristiansen K."/>
            <person name="Kudrna D."/>
            <person name="Kulathinal R.J."/>
            <person name="Kumar S."/>
            <person name="Kwok R."/>
            <person name="Lander E."/>
            <person name="Langley C.H."/>
            <person name="Lapoint R."/>
            <person name="Lazzaro B.P."/>
            <person name="Lee S.J."/>
            <person name="Levesque L."/>
            <person name="Li R."/>
            <person name="Lin C.F."/>
            <person name="Lin M.F."/>
            <person name="Lindblad-Toh K."/>
            <person name="Llopart A."/>
            <person name="Long M."/>
            <person name="Low L."/>
            <person name="Lozovsky E."/>
            <person name="Lu J."/>
            <person name="Luo M."/>
            <person name="Machado C.A."/>
            <person name="Makalowski W."/>
            <person name="Marzo M."/>
            <person name="Matsuda M."/>
            <person name="Matzkin L."/>
            <person name="McAllister B."/>
            <person name="McBride C.S."/>
            <person name="McKernan B."/>
            <person name="McKernan K."/>
            <person name="Mendez-Lago M."/>
            <person name="Minx P."/>
            <person name="Mollenhauer M.U."/>
            <person name="Montooth K."/>
            <person name="Mount S.M."/>
            <person name="Mu X."/>
            <person name="Myers E."/>
            <person name="Negre B."/>
            <person name="Newfeld S."/>
            <person name="Nielsen R."/>
            <person name="Noor M.A."/>
            <person name="O'Grady P."/>
            <person name="Pachter L."/>
            <person name="Papaceit M."/>
            <person name="Parisi M.J."/>
            <person name="Parisi M."/>
            <person name="Parts L."/>
            <person name="Pedersen J.S."/>
            <person name="Pesole G."/>
            <person name="Phillippy A.M."/>
            <person name="Ponting C.P."/>
            <person name="Pop M."/>
            <person name="Porcelli D."/>
            <person name="Powell J.R."/>
            <person name="Prohaska S."/>
            <person name="Pruitt K."/>
            <person name="Puig M."/>
            <person name="Quesneville H."/>
            <person name="Ram K.R."/>
            <person name="Rand D."/>
            <person name="Rasmussen M.D."/>
            <person name="Reed L.K."/>
            <person name="Reenan R."/>
            <person name="Reily A."/>
            <person name="Remington K.A."/>
            <person name="Rieger T.T."/>
            <person name="Ritchie M.G."/>
            <person name="Robin C."/>
            <person name="Rogers Y.H."/>
            <person name="Rohde C."/>
            <person name="Rozas J."/>
            <person name="Rubenfield M.J."/>
            <person name="Ruiz A."/>
            <person name="Russo S."/>
            <person name="Salzberg S.L."/>
            <person name="Sanchez-Gracia A."/>
            <person name="Saranga D.J."/>
            <person name="Sato H."/>
            <person name="Schaeffer S.W."/>
            <person name="Schatz M.C."/>
            <person name="Schlenke T."/>
            <person name="Schwartz R."/>
            <person name="Segarra C."/>
            <person name="Singh R.S."/>
            <person name="Sirot L."/>
            <person name="Sirota M."/>
            <person name="Sisneros N.B."/>
            <person name="Smith C.D."/>
            <person name="Smith T.F."/>
            <person name="Spieth J."/>
            <person name="Stage D.E."/>
            <person name="Stark A."/>
            <person name="Stephan W."/>
            <person name="Strausberg R.L."/>
            <person name="Strempel S."/>
            <person name="Sturgill D."/>
            <person name="Sutton G."/>
            <person name="Sutton G.G."/>
            <person name="Tao W."/>
            <person name="Teichmann S."/>
            <person name="Tobari Y.N."/>
            <person name="Tomimura Y."/>
            <person name="Tsolas J.M."/>
            <person name="Valente V.L."/>
            <person name="Venter E."/>
            <person name="Venter J.C."/>
            <person name="Vicario S."/>
            <person name="Vieira F.G."/>
            <person name="Vilella A.J."/>
            <person name="Villasante A."/>
            <person name="Walenz B."/>
            <person name="Wang J."/>
            <person name="Wasserman M."/>
            <person name="Watts T."/>
            <person name="Wilson D."/>
            <person name="Wilson R.K."/>
            <person name="Wing R.A."/>
            <person name="Wolfner M.F."/>
            <person name="Wong A."/>
            <person name="Wong G.K."/>
            <person name="Wu C.I."/>
            <person name="Wu G."/>
            <person name="Yamamoto D."/>
            <person name="Yang H.P."/>
            <person name="Yang S.P."/>
            <person name="Yorke J.A."/>
            <person name="Yoshida K."/>
            <person name="Zdobnov E."/>
            <person name="Zhang P."/>
            <person name="Zhang Y."/>
            <person name="Zimin A.V."/>
            <person name="Baldwin J."/>
            <person name="Abdouelleil A."/>
            <person name="Abdulkadir J."/>
            <person name="Abebe A."/>
            <person name="Abera B."/>
            <person name="Abreu J."/>
            <person name="Acer S.C."/>
            <person name="Aftuck L."/>
            <person name="Alexander A."/>
            <person name="An P."/>
            <person name="Anderson E."/>
            <person name="Anderson S."/>
            <person name="Arachi H."/>
            <person name="Azer M."/>
            <person name="Bachantsang P."/>
            <person name="Barry A."/>
            <person name="Bayul T."/>
            <person name="Berlin A."/>
            <person name="Bessette D."/>
            <person name="Bloom T."/>
            <person name="Blye J."/>
            <person name="Boguslavskiy L."/>
            <person name="Bonnet C."/>
            <person name="Boukhgalter B."/>
            <person name="Bourzgui I."/>
            <person name="Brown A."/>
            <person name="Cahill P."/>
            <person name="Channer S."/>
            <person name="Cheshatsang Y."/>
            <person name="Chuda L."/>
            <person name="Citroen M."/>
            <person name="Collymore A."/>
            <person name="Cooke P."/>
            <person name="Costello M."/>
            <person name="D'Aco K."/>
            <person name="Daza R."/>
            <person name="De Haan G."/>
            <person name="DeGray S."/>
            <person name="DeMaso C."/>
            <person name="Dhargay N."/>
            <person name="Dooley K."/>
            <person name="Dooley E."/>
            <person name="Doricent M."/>
            <person name="Dorje P."/>
            <person name="Dorjee K."/>
            <person name="Dupes A."/>
            <person name="Elong R."/>
            <person name="Falk J."/>
            <person name="Farina A."/>
            <person name="Faro S."/>
            <person name="Ferguson D."/>
            <person name="Fisher S."/>
            <person name="Foley C.D."/>
            <person name="Franke A."/>
            <person name="Friedrich D."/>
            <person name="Gadbois L."/>
            <person name="Gearin G."/>
            <person name="Gearin C.R."/>
            <person name="Giannoukos G."/>
            <person name="Goode T."/>
            <person name="Graham J."/>
            <person name="Grandbois E."/>
            <person name="Grewal S."/>
            <person name="Gyaltsen K."/>
            <person name="Hafez N."/>
            <person name="Hagos B."/>
            <person name="Hall J."/>
            <person name="Henson C."/>
            <person name="Hollinger A."/>
            <person name="Honan T."/>
            <person name="Huard M.D."/>
            <person name="Hughes L."/>
            <person name="Hurhula B."/>
            <person name="Husby M.E."/>
            <person name="Kamat A."/>
            <person name="Kanga B."/>
            <person name="Kashin S."/>
            <person name="Khazanovich D."/>
            <person name="Kisner P."/>
            <person name="Lance K."/>
            <person name="Lara M."/>
            <person name="Lee W."/>
            <person name="Lennon N."/>
            <person name="Letendre F."/>
            <person name="LeVine R."/>
            <person name="Lipovsky A."/>
            <person name="Liu X."/>
            <person name="Liu J."/>
            <person name="Liu S."/>
            <person name="Lokyitsang T."/>
            <person name="Lokyitsang Y."/>
            <person name="Lubonja R."/>
            <person name="Lui A."/>
            <person name="MacDonald P."/>
            <person name="Magnisalis V."/>
            <person name="Maru K."/>
            <person name="Matthews C."/>
            <person name="McCusker W."/>
            <person name="McDonough S."/>
            <person name="Mehta T."/>
            <person name="Meldrim J."/>
            <person name="Meneus L."/>
            <person name="Mihai O."/>
            <person name="Mihalev A."/>
            <person name="Mihova T."/>
            <person name="Mittelman R."/>
            <person name="Mlenga V."/>
            <person name="Montmayeur A."/>
            <person name="Mulrain L."/>
            <person name="Navidi A."/>
            <person name="Naylor J."/>
            <person name="Negash T."/>
            <person name="Nguyen T."/>
            <person name="Nguyen N."/>
            <person name="Nicol R."/>
            <person name="Norbu C."/>
            <person name="Norbu N."/>
            <person name="Novod N."/>
            <person name="O'Neill B."/>
            <person name="Osman S."/>
            <person name="Markiewicz E."/>
            <person name="Oyono O.L."/>
            <person name="Patti C."/>
            <person name="Phunkhang P."/>
            <person name="Pierre F."/>
            <person name="Priest M."/>
            <person name="Raghuraman S."/>
            <person name="Rege F."/>
            <person name="Reyes R."/>
            <person name="Rise C."/>
            <person name="Rogov P."/>
            <person name="Ross K."/>
            <person name="Ryan E."/>
            <person name="Settipalli S."/>
            <person name="Shea T."/>
            <person name="Sherpa N."/>
            <person name="Shi L."/>
            <person name="Shih D."/>
            <person name="Sparrow T."/>
            <person name="Spaulding J."/>
            <person name="Stalker J."/>
            <person name="Stange-Thomann N."/>
            <person name="Stavropoulos S."/>
            <person name="Stone C."/>
            <person name="Strader C."/>
            <person name="Tesfaye S."/>
            <person name="Thomson T."/>
            <person name="Thoulutsang Y."/>
            <person name="Thoulutsang D."/>
            <person name="Topham K."/>
            <person name="Topping I."/>
            <person name="Tsamla T."/>
            <person name="Vassiliev H."/>
            <person name="Vo A."/>
            <person name="Wangchuk T."/>
            <person name="Wangdi T."/>
            <person name="Weiand M."/>
            <person name="Wilkinson J."/>
            <person name="Wilson A."/>
            <person name="Yadav S."/>
            <person name="Young G."/>
            <person name="Yu Q."/>
            <person name="Zembek L."/>
            <person name="Zhong D."/>
            <person name="Zimmer A."/>
            <person name="Zwirko Z."/>
            <person name="Jaffe D.B."/>
            <person name="Alvarez P."/>
            <person name="Brockman W."/>
            <person name="Butler J."/>
            <person name="Chin C."/>
            <person name="Gnerre S."/>
            <person name="Grabherr M."/>
            <person name="Kleber M."/>
            <person name="Mauceli E."/>
            <person name="MacCallum I."/>
        </authorList>
    </citation>
    <scope>NUCLEOTIDE SEQUENCE [LARGE SCALE GENOMIC DNA]</scope>
    <source>
        <strain evidence="5">Tucson 14024-0371.13</strain>
    </source>
</reference>
<dbReference type="HOGENOM" id="CLU_031819_0_0_1"/>
<dbReference type="PANTHER" id="PTHR18849:SF0">
    <property type="entry name" value="CILIA- AND FLAGELLA-ASSOCIATED PROTEIN 410-RELATED"/>
    <property type="match status" value="1"/>
</dbReference>
<evidence type="ECO:0000313" key="4">
    <source>
        <dbReference type="EMBL" id="EDV39578.2"/>
    </source>
</evidence>
<dbReference type="PANTHER" id="PTHR18849">
    <property type="entry name" value="LEUCINE RICH REPEAT PROTEIN"/>
    <property type="match status" value="1"/>
</dbReference>
<feature type="region of interest" description="Disordered" evidence="3">
    <location>
        <begin position="152"/>
        <end position="285"/>
    </location>
</feature>
<dbReference type="SUPFAM" id="SSF52058">
    <property type="entry name" value="L domain-like"/>
    <property type="match status" value="1"/>
</dbReference>
<organism evidence="4 5">
    <name type="scientific">Drosophila ananassae</name>
    <name type="common">Fruit fly</name>
    <dbReference type="NCBI Taxonomy" id="7217"/>
    <lineage>
        <taxon>Eukaryota</taxon>
        <taxon>Metazoa</taxon>
        <taxon>Ecdysozoa</taxon>
        <taxon>Arthropoda</taxon>
        <taxon>Hexapoda</taxon>
        <taxon>Insecta</taxon>
        <taxon>Pterygota</taxon>
        <taxon>Neoptera</taxon>
        <taxon>Endopterygota</taxon>
        <taxon>Diptera</taxon>
        <taxon>Brachycera</taxon>
        <taxon>Muscomorpha</taxon>
        <taxon>Ephydroidea</taxon>
        <taxon>Drosophilidae</taxon>
        <taxon>Drosophila</taxon>
        <taxon>Sophophora</taxon>
    </lineage>
</organism>
<dbReference type="Proteomes" id="UP000007801">
    <property type="component" value="Unassembled WGS sequence"/>
</dbReference>
<name>B3M5G8_DROAN</name>
<keyword evidence="1" id="KW-0433">Leucine-rich repeat</keyword>
<dbReference type="AlphaFoldDB" id="B3M5G8"/>
<dbReference type="GO" id="GO:0007010">
    <property type="term" value="P:cytoskeleton organization"/>
    <property type="evidence" value="ECO:0007669"/>
    <property type="project" value="TreeGrafter"/>
</dbReference>
<dbReference type="FunFam" id="3.80.10.10:FF:000094">
    <property type="entry name" value="protein C21orf2 isoform X1"/>
    <property type="match status" value="1"/>
</dbReference>
<dbReference type="InterPro" id="IPR032675">
    <property type="entry name" value="LRR_dom_sf"/>
</dbReference>
<feature type="compositionally biased region" description="Low complexity" evidence="3">
    <location>
        <begin position="153"/>
        <end position="218"/>
    </location>
</feature>
<dbReference type="SMR" id="B3M5G8"/>
<accession>B3M5G8</accession>
<evidence type="ECO:0000256" key="1">
    <source>
        <dbReference type="ARBA" id="ARBA00022614"/>
    </source>
</evidence>
<sequence length="433" mass="49845">MSRLTEEMVIARAKQSDLSLIKKLNCWGSDLSDVSIIKRMRGVEVLALSVNKISTLSPFEDCTKLQELYLRKNNISDINEIAYLQSLPALKYLWLEENPCCDRAGANYRAIVLRALPNLKKLDNVEVTQEEVDDALRAGGSAAPEDDVYEDAYQPQQQQQQQQRASPQQMPPQQQQHSYPQHSPPSQQQQQYHHQQQQQSQQQQQQQQPHQQRRSSSPMKEEPVHPPSPMYNTITKEQRTNYHQYDRSPGSDQESSPHMGYREVRPTPLPPSISSHSMKEYYQSERSAYPAHYRHSQTDLTEWEEHQQHQAPQVHHNPYGSQMQLHHQPQRRSAGPESGERYGYRNGSARENGGEWDSDATPRTRRPEGRFSDSTTTLAASVMNHYAGYHRRPVNRNSNLLSATLCLVKELDYASLEVLEHAVRCRIDEMAGE</sequence>
<dbReference type="GO" id="GO:0097733">
    <property type="term" value="C:photoreceptor cell cilium"/>
    <property type="evidence" value="ECO:0007669"/>
    <property type="project" value="UniProtKB-ARBA"/>
</dbReference>
<dbReference type="Pfam" id="PF12799">
    <property type="entry name" value="LRR_4"/>
    <property type="match status" value="1"/>
</dbReference>
<feature type="compositionally biased region" description="Basic and acidic residues" evidence="3">
    <location>
        <begin position="360"/>
        <end position="371"/>
    </location>
</feature>
<feature type="region of interest" description="Disordered" evidence="3">
    <location>
        <begin position="297"/>
        <end position="376"/>
    </location>
</feature>
<dbReference type="InterPro" id="IPR001611">
    <property type="entry name" value="Leu-rich_rpt"/>
</dbReference>
<keyword evidence="2" id="KW-0677">Repeat</keyword>
<dbReference type="eggNOG" id="KOG2123">
    <property type="taxonomic scope" value="Eukaryota"/>
</dbReference>
<dbReference type="FunCoup" id="B3M5G8">
    <property type="interactions" value="1"/>
</dbReference>
<dbReference type="PROSITE" id="PS51450">
    <property type="entry name" value="LRR"/>
    <property type="match status" value="1"/>
</dbReference>
<evidence type="ECO:0008006" key="6">
    <source>
        <dbReference type="Google" id="ProtNLM"/>
    </source>
</evidence>
<dbReference type="InParanoid" id="B3M5G8"/>
<keyword evidence="5" id="KW-1185">Reference proteome</keyword>
<dbReference type="GO" id="GO:0036064">
    <property type="term" value="C:ciliary basal body"/>
    <property type="evidence" value="ECO:0007669"/>
    <property type="project" value="UniProtKB-ARBA"/>
</dbReference>
<feature type="compositionally biased region" description="Basic and acidic residues" evidence="3">
    <location>
        <begin position="236"/>
        <end position="246"/>
    </location>
</feature>
<evidence type="ECO:0000256" key="2">
    <source>
        <dbReference type="ARBA" id="ARBA00022737"/>
    </source>
</evidence>
<gene>
    <name evidence="4" type="primary">Dana\GF24405</name>
    <name evidence="4" type="synonym">dana_GLEANR_9129</name>
    <name evidence="4" type="ORF">GF24405</name>
</gene>
<evidence type="ECO:0000313" key="5">
    <source>
        <dbReference type="Proteomes" id="UP000007801"/>
    </source>
</evidence>
<evidence type="ECO:0000256" key="3">
    <source>
        <dbReference type="SAM" id="MobiDB-lite"/>
    </source>
</evidence>